<accession>A0A812S0K6</accession>
<keyword evidence="1" id="KW-1133">Transmembrane helix</keyword>
<feature type="transmembrane region" description="Helical" evidence="1">
    <location>
        <begin position="74"/>
        <end position="96"/>
    </location>
</feature>
<sequence>MLTAKICTSAAVLHLLCAVLMIFTDSRSRWGFRNLEPPPPDPTQIALGAIGINAKLQAKVVATRQKLAAADRQVATGFAVLAYLAQVGVLVIVATAPVQHVLHLWLQYLQFEFAGINVEFFLEQWIFEAFTSELMLLLWHGNSALATGASRMLFFSYVSPMALLWSSELPTLSLQECLFVAVVAWRCLLEFHVFFPRGSMLGRALG</sequence>
<dbReference type="AlphaFoldDB" id="A0A812S0K6"/>
<evidence type="ECO:0000313" key="3">
    <source>
        <dbReference type="Proteomes" id="UP000604046"/>
    </source>
</evidence>
<protein>
    <submittedName>
        <fullName evidence="2">Uncharacterized protein</fullName>
    </submittedName>
</protein>
<proteinExistence type="predicted"/>
<organism evidence="2 3">
    <name type="scientific">Symbiodinium natans</name>
    <dbReference type="NCBI Taxonomy" id="878477"/>
    <lineage>
        <taxon>Eukaryota</taxon>
        <taxon>Sar</taxon>
        <taxon>Alveolata</taxon>
        <taxon>Dinophyceae</taxon>
        <taxon>Suessiales</taxon>
        <taxon>Symbiodiniaceae</taxon>
        <taxon>Symbiodinium</taxon>
    </lineage>
</organism>
<reference evidence="2" key="1">
    <citation type="submission" date="2021-02" db="EMBL/GenBank/DDBJ databases">
        <authorList>
            <person name="Dougan E. K."/>
            <person name="Rhodes N."/>
            <person name="Thang M."/>
            <person name="Chan C."/>
        </authorList>
    </citation>
    <scope>NUCLEOTIDE SEQUENCE</scope>
</reference>
<evidence type="ECO:0000256" key="1">
    <source>
        <dbReference type="SAM" id="Phobius"/>
    </source>
</evidence>
<keyword evidence="1" id="KW-0812">Transmembrane</keyword>
<name>A0A812S0K6_9DINO</name>
<dbReference type="EMBL" id="CAJNDS010002406">
    <property type="protein sequence ID" value="CAE7462388.1"/>
    <property type="molecule type" value="Genomic_DNA"/>
</dbReference>
<keyword evidence="1" id="KW-0472">Membrane</keyword>
<dbReference type="Proteomes" id="UP000604046">
    <property type="component" value="Unassembled WGS sequence"/>
</dbReference>
<gene>
    <name evidence="2" type="ORF">SNAT2548_LOCUS25742</name>
</gene>
<dbReference type="OrthoDB" id="430167at2759"/>
<keyword evidence="3" id="KW-1185">Reference proteome</keyword>
<comment type="caution">
    <text evidence="2">The sequence shown here is derived from an EMBL/GenBank/DDBJ whole genome shotgun (WGS) entry which is preliminary data.</text>
</comment>
<evidence type="ECO:0000313" key="2">
    <source>
        <dbReference type="EMBL" id="CAE7462388.1"/>
    </source>
</evidence>